<dbReference type="AlphaFoldDB" id="A0A5D2RCP5"/>
<dbReference type="InterPro" id="IPR057623">
    <property type="entry name" value="PUB12-19-like_N"/>
</dbReference>
<evidence type="ECO:0000313" key="3">
    <source>
        <dbReference type="Proteomes" id="UP000322667"/>
    </source>
</evidence>
<proteinExistence type="predicted"/>
<name>A0A5D2RCP5_GOSTO</name>
<feature type="domain" description="PUB 12/19-like N-terminal" evidence="1">
    <location>
        <begin position="48"/>
        <end position="112"/>
    </location>
</feature>
<reference evidence="2 3" key="1">
    <citation type="submission" date="2019-07" db="EMBL/GenBank/DDBJ databases">
        <title>WGS assembly of Gossypium tomentosum.</title>
        <authorList>
            <person name="Chen Z.J."/>
            <person name="Sreedasyam A."/>
            <person name="Ando A."/>
            <person name="Song Q."/>
            <person name="De L."/>
            <person name="Hulse-Kemp A."/>
            <person name="Ding M."/>
            <person name="Ye W."/>
            <person name="Kirkbride R."/>
            <person name="Jenkins J."/>
            <person name="Plott C."/>
            <person name="Lovell J."/>
            <person name="Lin Y.-M."/>
            <person name="Vaughn R."/>
            <person name="Liu B."/>
            <person name="Li W."/>
            <person name="Simpson S."/>
            <person name="Scheffler B."/>
            <person name="Saski C."/>
            <person name="Grover C."/>
            <person name="Hu G."/>
            <person name="Conover J."/>
            <person name="Carlson J."/>
            <person name="Shu S."/>
            <person name="Boston L."/>
            <person name="Williams M."/>
            <person name="Peterson D."/>
            <person name="Mcgee K."/>
            <person name="Jones D."/>
            <person name="Wendel J."/>
            <person name="Stelly D."/>
            <person name="Grimwood J."/>
            <person name="Schmutz J."/>
        </authorList>
    </citation>
    <scope>NUCLEOTIDE SEQUENCE [LARGE SCALE GENOMIC DNA]</scope>
    <source>
        <strain evidence="2">7179.01</strain>
    </source>
</reference>
<organism evidence="2 3">
    <name type="scientific">Gossypium tomentosum</name>
    <name type="common">Hawaiian cotton</name>
    <name type="synonym">Gossypium sandvicense</name>
    <dbReference type="NCBI Taxonomy" id="34277"/>
    <lineage>
        <taxon>Eukaryota</taxon>
        <taxon>Viridiplantae</taxon>
        <taxon>Streptophyta</taxon>
        <taxon>Embryophyta</taxon>
        <taxon>Tracheophyta</taxon>
        <taxon>Spermatophyta</taxon>
        <taxon>Magnoliopsida</taxon>
        <taxon>eudicotyledons</taxon>
        <taxon>Gunneridae</taxon>
        <taxon>Pentapetalae</taxon>
        <taxon>rosids</taxon>
        <taxon>malvids</taxon>
        <taxon>Malvales</taxon>
        <taxon>Malvaceae</taxon>
        <taxon>Malvoideae</taxon>
        <taxon>Gossypium</taxon>
    </lineage>
</organism>
<dbReference type="EMBL" id="CM017612">
    <property type="protein sequence ID" value="TYI37888.1"/>
    <property type="molecule type" value="Genomic_DNA"/>
</dbReference>
<keyword evidence="3" id="KW-1185">Reference proteome</keyword>
<dbReference type="Pfam" id="PF25368">
    <property type="entry name" value="PUB10_N"/>
    <property type="match status" value="1"/>
</dbReference>
<dbReference type="Proteomes" id="UP000322667">
    <property type="component" value="Chromosome A03"/>
</dbReference>
<evidence type="ECO:0000313" key="2">
    <source>
        <dbReference type="EMBL" id="TYI37888.1"/>
    </source>
</evidence>
<accession>A0A5D2RCP5</accession>
<sequence length="128" mass="14217">MESPIPTVLSSSEVLGDSEVAAAAAMVRELMEVIETVGSYAGFRKTQRKDCLNLVRRLKLLVPLLEEIKDQVGNPLGVSGSGMDSLVSLKKALLGAKKLLRIVTMEARYIWQWKVKQCCLDFMVFMIN</sequence>
<gene>
    <name evidence="2" type="ORF">ES332_A03G247200v1</name>
</gene>
<protein>
    <recommendedName>
        <fullName evidence="1">PUB 12/19-like N-terminal domain-containing protein</fullName>
    </recommendedName>
</protein>
<evidence type="ECO:0000259" key="1">
    <source>
        <dbReference type="Pfam" id="PF25368"/>
    </source>
</evidence>